<protein>
    <submittedName>
        <fullName evidence="2">Uncharacterized protein</fullName>
    </submittedName>
</protein>
<dbReference type="Pfam" id="PF04749">
    <property type="entry name" value="PLAC8"/>
    <property type="match status" value="1"/>
</dbReference>
<dbReference type="Proteomes" id="UP001085076">
    <property type="component" value="Miscellaneous, Linkage group lg01"/>
</dbReference>
<gene>
    <name evidence="2" type="ORF">J5N97_005545</name>
</gene>
<dbReference type="AlphaFoldDB" id="A0A9D5D9Z9"/>
<dbReference type="OrthoDB" id="1045822at2759"/>
<sequence>MAHSTDQKQYPPPPMGAPPPMLGVPIQGLPPQAQPQASLQWTTGLCGCTEDVGNCFMTFCCPCVTFGKIAEIVDRGSSSCGASGAMYALIGVLTGCQCIYSCTYRSKMRALYGLPETPCPDFLLHCCCEACALCQEYRELKNRGFDMDIGWHANMERQQGQQMMMTQPPAMQPGMHRST</sequence>
<comment type="caution">
    <text evidence="2">The sequence shown here is derived from an EMBL/GenBank/DDBJ whole genome shotgun (WGS) entry which is preliminary data.</text>
</comment>
<evidence type="ECO:0000313" key="2">
    <source>
        <dbReference type="EMBL" id="KAJ0987189.1"/>
    </source>
</evidence>
<evidence type="ECO:0000256" key="1">
    <source>
        <dbReference type="SAM" id="MobiDB-lite"/>
    </source>
</evidence>
<organism evidence="2 3">
    <name type="scientific">Dioscorea zingiberensis</name>
    <dbReference type="NCBI Taxonomy" id="325984"/>
    <lineage>
        <taxon>Eukaryota</taxon>
        <taxon>Viridiplantae</taxon>
        <taxon>Streptophyta</taxon>
        <taxon>Embryophyta</taxon>
        <taxon>Tracheophyta</taxon>
        <taxon>Spermatophyta</taxon>
        <taxon>Magnoliopsida</taxon>
        <taxon>Liliopsida</taxon>
        <taxon>Dioscoreales</taxon>
        <taxon>Dioscoreaceae</taxon>
        <taxon>Dioscorea</taxon>
    </lineage>
</organism>
<name>A0A9D5D9Z9_9LILI</name>
<keyword evidence="3" id="KW-1185">Reference proteome</keyword>
<evidence type="ECO:0000313" key="3">
    <source>
        <dbReference type="Proteomes" id="UP001085076"/>
    </source>
</evidence>
<proteinExistence type="predicted"/>
<feature type="region of interest" description="Disordered" evidence="1">
    <location>
        <begin position="1"/>
        <end position="23"/>
    </location>
</feature>
<reference evidence="2" key="1">
    <citation type="submission" date="2021-03" db="EMBL/GenBank/DDBJ databases">
        <authorList>
            <person name="Li Z."/>
            <person name="Yang C."/>
        </authorList>
    </citation>
    <scope>NUCLEOTIDE SEQUENCE</scope>
    <source>
        <strain evidence="2">Dzin_1.0</strain>
        <tissue evidence="2">Leaf</tissue>
    </source>
</reference>
<accession>A0A9D5D9Z9</accession>
<dbReference type="NCBIfam" id="TIGR01571">
    <property type="entry name" value="A_thal_Cys_rich"/>
    <property type="match status" value="1"/>
</dbReference>
<dbReference type="PANTHER" id="PTHR15907">
    <property type="entry name" value="DUF614 FAMILY PROTEIN-RELATED"/>
    <property type="match status" value="1"/>
</dbReference>
<reference evidence="2" key="2">
    <citation type="journal article" date="2022" name="Hortic Res">
        <title>The genome of Dioscorea zingiberensis sheds light on the biosynthesis, origin and evolution of the medicinally important diosgenin saponins.</title>
        <authorList>
            <person name="Li Y."/>
            <person name="Tan C."/>
            <person name="Li Z."/>
            <person name="Guo J."/>
            <person name="Li S."/>
            <person name="Chen X."/>
            <person name="Wang C."/>
            <person name="Dai X."/>
            <person name="Yang H."/>
            <person name="Song W."/>
            <person name="Hou L."/>
            <person name="Xu J."/>
            <person name="Tong Z."/>
            <person name="Xu A."/>
            <person name="Yuan X."/>
            <person name="Wang W."/>
            <person name="Yang Q."/>
            <person name="Chen L."/>
            <person name="Sun Z."/>
            <person name="Wang K."/>
            <person name="Pan B."/>
            <person name="Chen J."/>
            <person name="Bao Y."/>
            <person name="Liu F."/>
            <person name="Qi X."/>
            <person name="Gang D.R."/>
            <person name="Wen J."/>
            <person name="Li J."/>
        </authorList>
    </citation>
    <scope>NUCLEOTIDE SEQUENCE</scope>
    <source>
        <strain evidence="2">Dzin_1.0</strain>
    </source>
</reference>
<feature type="compositionally biased region" description="Pro residues" evidence="1">
    <location>
        <begin position="10"/>
        <end position="22"/>
    </location>
</feature>
<dbReference type="EMBL" id="JAGGNH010000001">
    <property type="protein sequence ID" value="KAJ0987189.1"/>
    <property type="molecule type" value="Genomic_DNA"/>
</dbReference>
<dbReference type="InterPro" id="IPR006461">
    <property type="entry name" value="PLAC_motif_containing"/>
</dbReference>